<dbReference type="AlphaFoldDB" id="A0A1E7LJF5"/>
<dbReference type="Pfam" id="PF00583">
    <property type="entry name" value="Acetyltransf_1"/>
    <property type="match status" value="1"/>
</dbReference>
<keyword evidence="6" id="KW-1185">Reference proteome</keyword>
<sequence length="691" mass="74388">MALTIRPYEEGIRPCGEGIRPHGEGDAQAVAELYNRHRDNPNPVAGGIDAAQLARELAERETATFLLALDDGRLVGTFGLFHHTGRRSARAGELIADMFFVHPAHRGGMVTGRLFTEAVEWMMRSGCLVLRLTVNPANTVAFRLYRRVGCVSVGRAVPGEDGNVELYNYIPLVLRSVFADLGEQATAALGSLTSFASVTESRDDELRSDVRVVDGIRTVDYCLALGAFRLDATVDVDRGTVREARLTEPDGTVRALRIAQPPYRVRTPRGVPPYRFTEGPLTCEVDGEDGTVSVLAAGHHGPVFVSTWPSCRADRPAGWREGEPRAITLEPVEGGVRVTERDGGATVTGTFTLQGGSLLQEFTRTGSATGRVFQTVGLRQGAFTDTEGRTHPIGLGVGVRDASEIVAASEVPAAGSILTWQGSAVRVSLPADGRLRLVHSTLLERGLEPGADGVSRMRTEIGTGPVPPERTPTATGTDAPTTPRRLEVEPAAGGVTVWQEGATKVLRSPYPRVRSYGYHPRWSAGLWATRENSRHDRSAGLGWGVPAPGAWEAKHPLGLYAPHTGLGWEITTTDDGVRVDVHAPDTDRENVLWLTPHTAPKAAVVIESAGERRELAAADFRQIWARRASVRLTDGRWLHLAPAAATPSPYDEFVLRATPSGLLLGGVSAERESAWLLSVHDTPLLALTPTT</sequence>
<dbReference type="GO" id="GO:0016747">
    <property type="term" value="F:acyltransferase activity, transferring groups other than amino-acyl groups"/>
    <property type="evidence" value="ECO:0007669"/>
    <property type="project" value="InterPro"/>
</dbReference>
<dbReference type="Gene3D" id="3.40.630.30">
    <property type="match status" value="1"/>
</dbReference>
<organism evidence="5 6">
    <name type="scientific">Streptomyces nanshensis</name>
    <dbReference type="NCBI Taxonomy" id="518642"/>
    <lineage>
        <taxon>Bacteria</taxon>
        <taxon>Bacillati</taxon>
        <taxon>Actinomycetota</taxon>
        <taxon>Actinomycetes</taxon>
        <taxon>Kitasatosporales</taxon>
        <taxon>Streptomycetaceae</taxon>
        <taxon>Streptomyces</taxon>
    </lineage>
</organism>
<dbReference type="PANTHER" id="PTHR43877">
    <property type="entry name" value="AMINOALKYLPHOSPHONATE N-ACETYLTRANSFERASE-RELATED-RELATED"/>
    <property type="match status" value="1"/>
</dbReference>
<evidence type="ECO:0000313" key="6">
    <source>
        <dbReference type="Proteomes" id="UP000175971"/>
    </source>
</evidence>
<protein>
    <submittedName>
        <fullName evidence="5">Acetyltransferase</fullName>
    </submittedName>
</protein>
<accession>A0A1E7LJF5</accession>
<keyword evidence="2" id="KW-0012">Acyltransferase</keyword>
<keyword evidence="1 5" id="KW-0808">Transferase</keyword>
<dbReference type="SUPFAM" id="SSF55729">
    <property type="entry name" value="Acyl-CoA N-acyltransferases (Nat)"/>
    <property type="match status" value="1"/>
</dbReference>
<dbReference type="InterPro" id="IPR000182">
    <property type="entry name" value="GNAT_dom"/>
</dbReference>
<dbReference type="EMBL" id="LJGZ01000105">
    <property type="protein sequence ID" value="OEV16063.1"/>
    <property type="molecule type" value="Genomic_DNA"/>
</dbReference>
<evidence type="ECO:0000256" key="1">
    <source>
        <dbReference type="ARBA" id="ARBA00022679"/>
    </source>
</evidence>
<gene>
    <name evidence="5" type="ORF">AN221_35325</name>
</gene>
<dbReference type="CDD" id="cd04301">
    <property type="entry name" value="NAT_SF"/>
    <property type="match status" value="1"/>
</dbReference>
<feature type="domain" description="N-acetyltransferase" evidence="4">
    <location>
        <begin position="17"/>
        <end position="173"/>
    </location>
</feature>
<reference evidence="5 6" key="1">
    <citation type="journal article" date="2016" name="Front. Microbiol.">
        <title>Comparative Genomics Analysis of Streptomyces Species Reveals Their Adaptation to the Marine Environment and Their Diversity at the Genomic Level.</title>
        <authorList>
            <person name="Tian X."/>
            <person name="Zhang Z."/>
            <person name="Yang T."/>
            <person name="Chen M."/>
            <person name="Li J."/>
            <person name="Chen F."/>
            <person name="Yang J."/>
            <person name="Li W."/>
            <person name="Zhang B."/>
            <person name="Zhang Z."/>
            <person name="Wu J."/>
            <person name="Zhang C."/>
            <person name="Long L."/>
            <person name="Xiao J."/>
        </authorList>
    </citation>
    <scope>NUCLEOTIDE SEQUENCE [LARGE SCALE GENOMIC DNA]</scope>
    <source>
        <strain evidence="5 6">SCSIO M10372</strain>
    </source>
</reference>
<evidence type="ECO:0000256" key="2">
    <source>
        <dbReference type="ARBA" id="ARBA00023315"/>
    </source>
</evidence>
<proteinExistence type="predicted"/>
<feature type="region of interest" description="Disordered" evidence="3">
    <location>
        <begin position="449"/>
        <end position="484"/>
    </location>
</feature>
<feature type="compositionally biased region" description="Low complexity" evidence="3">
    <location>
        <begin position="471"/>
        <end position="483"/>
    </location>
</feature>
<dbReference type="PATRIC" id="fig|518642.7.peg.4259"/>
<dbReference type="InterPro" id="IPR050832">
    <property type="entry name" value="Bact_Acetyltransf"/>
</dbReference>
<dbReference type="Proteomes" id="UP000175971">
    <property type="component" value="Unassembled WGS sequence"/>
</dbReference>
<dbReference type="PANTHER" id="PTHR43877:SF2">
    <property type="entry name" value="AMINOALKYLPHOSPHONATE N-ACETYLTRANSFERASE-RELATED"/>
    <property type="match status" value="1"/>
</dbReference>
<evidence type="ECO:0000313" key="5">
    <source>
        <dbReference type="EMBL" id="OEV16063.1"/>
    </source>
</evidence>
<evidence type="ECO:0000256" key="3">
    <source>
        <dbReference type="SAM" id="MobiDB-lite"/>
    </source>
</evidence>
<name>A0A1E7LJF5_9ACTN</name>
<dbReference type="InterPro" id="IPR016181">
    <property type="entry name" value="Acyl_CoA_acyltransferase"/>
</dbReference>
<comment type="caution">
    <text evidence="5">The sequence shown here is derived from an EMBL/GenBank/DDBJ whole genome shotgun (WGS) entry which is preliminary data.</text>
</comment>
<dbReference type="PROSITE" id="PS51186">
    <property type="entry name" value="GNAT"/>
    <property type="match status" value="1"/>
</dbReference>
<evidence type="ECO:0000259" key="4">
    <source>
        <dbReference type="PROSITE" id="PS51186"/>
    </source>
</evidence>
<dbReference type="RefSeq" id="WP_070204278.1">
    <property type="nucleotide sequence ID" value="NZ_LJGZ01000105.1"/>
</dbReference>
<dbReference type="OrthoDB" id="2894645at2"/>